<name>A0ABN8EAY1_CHISP</name>
<dbReference type="Pfam" id="PF03022">
    <property type="entry name" value="MRJP"/>
    <property type="match status" value="1"/>
</dbReference>
<dbReference type="PANTHER" id="PTHR10009">
    <property type="entry name" value="PROTEIN YELLOW-RELATED"/>
    <property type="match status" value="1"/>
</dbReference>
<dbReference type="EMBL" id="OU963920">
    <property type="protein sequence ID" value="CAH0688168.1"/>
    <property type="molecule type" value="Genomic_DNA"/>
</dbReference>
<dbReference type="Proteomes" id="UP001153292">
    <property type="component" value="Chromosome 27"/>
</dbReference>
<dbReference type="Gene3D" id="2.120.10.30">
    <property type="entry name" value="TolB, C-terminal domain"/>
    <property type="match status" value="1"/>
</dbReference>
<evidence type="ECO:0000313" key="7">
    <source>
        <dbReference type="Proteomes" id="UP001153292"/>
    </source>
</evidence>
<comment type="similarity">
    <text evidence="2">Belongs to the major royal jelly protein family.</text>
</comment>
<sequence length="418" mass="47977">MIKICSLNLLLFVTIGICKYSVYARKHEKLKEVFSWKQIGYKINGYSYRNSSDYEYKPHAVYFEEDLEERERFFIQPNNVPIGFEVYNEKIFVTVPRRRYGIPSTLNYVTRGEKSPYLKPYPDMMRSRHLFSVYRPRVDVCDRLWMVDTGHLEVPNDRRQIQPPSIVIFDLKTDTQIHKHVLDPSVLVSNRTSAGLTSITVDVDPHKCDDAYAYINDLATEGLVVYSLKEDRSWRLEHPSFRHNDAAMNFTAAGHVINWRDGLFSVALARRLGNTLAYYHPLVSTQEFAISTNKLKTGGPLDELNPALGDAGPNTQRGSHDIHSPTNIMFFANVAQAAVMCWNINTAYNGNNLQIVAQDTNRLGYISDLKVRGDDVWLLANQIPKFVYNTQNINEYNYFIMRGSVQELIAGTKCLQPI</sequence>
<feature type="signal peptide" evidence="5">
    <location>
        <begin position="1"/>
        <end position="24"/>
    </location>
</feature>
<evidence type="ECO:0000256" key="2">
    <source>
        <dbReference type="ARBA" id="ARBA00009127"/>
    </source>
</evidence>
<protein>
    <submittedName>
        <fullName evidence="6">Uncharacterized protein</fullName>
    </submittedName>
</protein>
<dbReference type="InterPro" id="IPR017996">
    <property type="entry name" value="MRJP/yellow-related"/>
</dbReference>
<dbReference type="PANTHER" id="PTHR10009:SF11">
    <property type="entry name" value="RH54244P"/>
    <property type="match status" value="1"/>
</dbReference>
<evidence type="ECO:0000256" key="4">
    <source>
        <dbReference type="ARBA" id="ARBA00022729"/>
    </source>
</evidence>
<gene>
    <name evidence="6" type="ORF">CHILSU_LOCUS7452</name>
</gene>
<proteinExistence type="inferred from homology"/>
<evidence type="ECO:0000256" key="3">
    <source>
        <dbReference type="ARBA" id="ARBA00022525"/>
    </source>
</evidence>
<evidence type="ECO:0000313" key="6">
    <source>
        <dbReference type="EMBL" id="CAH0688168.1"/>
    </source>
</evidence>
<reference evidence="6" key="1">
    <citation type="submission" date="2021-12" db="EMBL/GenBank/DDBJ databases">
        <authorList>
            <person name="King R."/>
        </authorList>
    </citation>
    <scope>NUCLEOTIDE SEQUENCE</scope>
</reference>
<keyword evidence="7" id="KW-1185">Reference proteome</keyword>
<dbReference type="InterPro" id="IPR011042">
    <property type="entry name" value="6-blade_b-propeller_TolB-like"/>
</dbReference>
<accession>A0ABN8EAY1</accession>
<organism evidence="6 7">
    <name type="scientific">Chilo suppressalis</name>
    <name type="common">Asiatic rice borer moth</name>
    <dbReference type="NCBI Taxonomy" id="168631"/>
    <lineage>
        <taxon>Eukaryota</taxon>
        <taxon>Metazoa</taxon>
        <taxon>Ecdysozoa</taxon>
        <taxon>Arthropoda</taxon>
        <taxon>Hexapoda</taxon>
        <taxon>Insecta</taxon>
        <taxon>Pterygota</taxon>
        <taxon>Neoptera</taxon>
        <taxon>Endopterygota</taxon>
        <taxon>Lepidoptera</taxon>
        <taxon>Glossata</taxon>
        <taxon>Ditrysia</taxon>
        <taxon>Pyraloidea</taxon>
        <taxon>Crambidae</taxon>
        <taxon>Crambinae</taxon>
        <taxon>Chilo</taxon>
    </lineage>
</organism>
<feature type="chain" id="PRO_5046726339" evidence="5">
    <location>
        <begin position="25"/>
        <end position="418"/>
    </location>
</feature>
<keyword evidence="4 5" id="KW-0732">Signal</keyword>
<comment type="subcellular location">
    <subcellularLocation>
        <location evidence="1">Secreted</location>
    </subcellularLocation>
</comment>
<evidence type="ECO:0000256" key="1">
    <source>
        <dbReference type="ARBA" id="ARBA00004613"/>
    </source>
</evidence>
<evidence type="ECO:0000256" key="5">
    <source>
        <dbReference type="SAM" id="SignalP"/>
    </source>
</evidence>
<keyword evidence="3" id="KW-0964">Secreted</keyword>